<accession>A0ABT5ZSU9</accession>
<dbReference type="Proteomes" id="UP001216579">
    <property type="component" value="Unassembled WGS sequence"/>
</dbReference>
<protein>
    <submittedName>
        <fullName evidence="2">ABC transporter permease</fullName>
    </submittedName>
</protein>
<name>A0ABT5ZSU9_9ACTN</name>
<dbReference type="InterPro" id="IPR010390">
    <property type="entry name" value="ABC-2_transporter-like"/>
</dbReference>
<keyword evidence="1" id="KW-0472">Membrane</keyword>
<keyword evidence="3" id="KW-1185">Reference proteome</keyword>
<keyword evidence="1" id="KW-1133">Transmembrane helix</keyword>
<feature type="transmembrane region" description="Helical" evidence="1">
    <location>
        <begin position="222"/>
        <end position="242"/>
    </location>
</feature>
<evidence type="ECO:0000313" key="2">
    <source>
        <dbReference type="EMBL" id="MDF3292904.1"/>
    </source>
</evidence>
<gene>
    <name evidence="2" type="ORF">P3G67_27515</name>
</gene>
<dbReference type="PANTHER" id="PTHR36833">
    <property type="entry name" value="SLR0610 PROTEIN-RELATED"/>
    <property type="match status" value="1"/>
</dbReference>
<dbReference type="PANTHER" id="PTHR36833:SF1">
    <property type="entry name" value="INTEGRAL MEMBRANE TRANSPORT PROTEIN"/>
    <property type="match status" value="1"/>
</dbReference>
<evidence type="ECO:0000313" key="3">
    <source>
        <dbReference type="Proteomes" id="UP001216579"/>
    </source>
</evidence>
<dbReference type="RefSeq" id="WP_269857791.1">
    <property type="nucleotide sequence ID" value="NZ_JARJBC010000021.1"/>
</dbReference>
<feature type="transmembrane region" description="Helical" evidence="1">
    <location>
        <begin position="189"/>
        <end position="210"/>
    </location>
</feature>
<feature type="transmembrane region" description="Helical" evidence="1">
    <location>
        <begin position="50"/>
        <end position="70"/>
    </location>
</feature>
<reference evidence="2 3" key="1">
    <citation type="submission" date="2023-03" db="EMBL/GenBank/DDBJ databases">
        <title>Draft genome sequence of Streptomyces sp. RB6PN23 isolated from peat swamp forest in Thailand.</title>
        <authorList>
            <person name="Klaysubun C."/>
            <person name="Duangmal K."/>
        </authorList>
    </citation>
    <scope>NUCLEOTIDE SEQUENCE [LARGE SCALE GENOMIC DNA]</scope>
    <source>
        <strain evidence="2 3">RB6PN23</strain>
    </source>
</reference>
<feature type="transmembrane region" description="Helical" evidence="1">
    <location>
        <begin position="132"/>
        <end position="160"/>
    </location>
</feature>
<dbReference type="Pfam" id="PF06182">
    <property type="entry name" value="ABC2_membrane_6"/>
    <property type="match status" value="1"/>
</dbReference>
<organism evidence="2 3">
    <name type="scientific">Streptomyces silvisoli</name>
    <dbReference type="NCBI Taxonomy" id="3034235"/>
    <lineage>
        <taxon>Bacteria</taxon>
        <taxon>Bacillati</taxon>
        <taxon>Actinomycetota</taxon>
        <taxon>Actinomycetes</taxon>
        <taxon>Kitasatosporales</taxon>
        <taxon>Streptomycetaceae</taxon>
        <taxon>Streptomyces</taxon>
    </lineage>
</organism>
<keyword evidence="1" id="KW-0812">Transmembrane</keyword>
<proteinExistence type="predicted"/>
<feature type="transmembrane region" description="Helical" evidence="1">
    <location>
        <begin position="12"/>
        <end position="38"/>
    </location>
</feature>
<evidence type="ECO:0000256" key="1">
    <source>
        <dbReference type="SAM" id="Phobius"/>
    </source>
</evidence>
<dbReference type="EMBL" id="JARJBC010000021">
    <property type="protein sequence ID" value="MDF3292904.1"/>
    <property type="molecule type" value="Genomic_DNA"/>
</dbReference>
<sequence>MWIRSTMVYRTSFVLMAVGNFAMTALDFAAVAIIFGHTRVLGGFTLTETAFLYGSSGVALGLADLVVGNLDQLGRRVRDGTMDTLLVRPVPVYAQATADRFALRRLGRLTQAAVVLGWSMTRIDVAWTAVDVLLVPVMLVSGAAIFAAVYTIGAAFQFWANDAAEVQNSFTYGGNALTQYPPTVFAKDLVRGATFVVPLAFVNWMPALHILGRGNPLRLPGWVDFCSPLVALATCALAGFAWRTGLRSYRSTGS</sequence>
<comment type="caution">
    <text evidence="2">The sequence shown here is derived from an EMBL/GenBank/DDBJ whole genome shotgun (WGS) entry which is preliminary data.</text>
</comment>